<dbReference type="SUPFAM" id="SSF55166">
    <property type="entry name" value="Hedgehog/DD-peptidase"/>
    <property type="match status" value="1"/>
</dbReference>
<keyword evidence="3" id="KW-1185">Reference proteome</keyword>
<feature type="domain" description="Peptidase M15A C-terminal" evidence="1">
    <location>
        <begin position="20"/>
        <end position="103"/>
    </location>
</feature>
<dbReference type="Gene3D" id="3.30.1380.10">
    <property type="match status" value="1"/>
</dbReference>
<accession>A0ABP9D2Y4</accession>
<evidence type="ECO:0000313" key="3">
    <source>
        <dbReference type="Proteomes" id="UP001500298"/>
    </source>
</evidence>
<evidence type="ECO:0000313" key="2">
    <source>
        <dbReference type="EMBL" id="GAA4825614.1"/>
    </source>
</evidence>
<sequence>MINFEKREFKMGDKEVYKHMHQDTLAKLDAMRTIAGFPFVLTSTYRDKEYNKKVGGAPNSSHTRGRAVDIRISSSAERYKAVQAALFAGFTRIGIAEEFVHVDDDPSLPQAVIFTY</sequence>
<evidence type="ECO:0000259" key="1">
    <source>
        <dbReference type="Pfam" id="PF08291"/>
    </source>
</evidence>
<gene>
    <name evidence="2" type="ORF">GCM10023331_07650</name>
</gene>
<proteinExistence type="predicted"/>
<dbReference type="InterPro" id="IPR009045">
    <property type="entry name" value="Zn_M74/Hedgehog-like"/>
</dbReference>
<dbReference type="Proteomes" id="UP001500298">
    <property type="component" value="Unassembled WGS sequence"/>
</dbReference>
<organism evidence="2 3">
    <name type="scientific">Algivirga pacifica</name>
    <dbReference type="NCBI Taxonomy" id="1162670"/>
    <lineage>
        <taxon>Bacteria</taxon>
        <taxon>Pseudomonadati</taxon>
        <taxon>Bacteroidota</taxon>
        <taxon>Cytophagia</taxon>
        <taxon>Cytophagales</taxon>
        <taxon>Flammeovirgaceae</taxon>
        <taxon>Algivirga</taxon>
    </lineage>
</organism>
<dbReference type="InterPro" id="IPR013230">
    <property type="entry name" value="Peptidase_M15A_C"/>
</dbReference>
<reference evidence="3" key="1">
    <citation type="journal article" date="2019" name="Int. J. Syst. Evol. Microbiol.">
        <title>The Global Catalogue of Microorganisms (GCM) 10K type strain sequencing project: providing services to taxonomists for standard genome sequencing and annotation.</title>
        <authorList>
            <consortium name="The Broad Institute Genomics Platform"/>
            <consortium name="The Broad Institute Genome Sequencing Center for Infectious Disease"/>
            <person name="Wu L."/>
            <person name="Ma J."/>
        </authorList>
    </citation>
    <scope>NUCLEOTIDE SEQUENCE [LARGE SCALE GENOMIC DNA]</scope>
    <source>
        <strain evidence="3">JCM 18326</strain>
    </source>
</reference>
<dbReference type="Pfam" id="PF08291">
    <property type="entry name" value="Peptidase_M15_3"/>
    <property type="match status" value="1"/>
</dbReference>
<name>A0ABP9D2Y4_9BACT</name>
<comment type="caution">
    <text evidence="2">The sequence shown here is derived from an EMBL/GenBank/DDBJ whole genome shotgun (WGS) entry which is preliminary data.</text>
</comment>
<dbReference type="EMBL" id="BAABJX010000016">
    <property type="protein sequence ID" value="GAA4825614.1"/>
    <property type="molecule type" value="Genomic_DNA"/>
</dbReference>
<protein>
    <recommendedName>
        <fullName evidence="1">Peptidase M15A C-terminal domain-containing protein</fullName>
    </recommendedName>
</protein>